<feature type="domain" description="AMP-activated protein kinase glycogen-binding" evidence="2">
    <location>
        <begin position="240"/>
        <end position="315"/>
    </location>
</feature>
<gene>
    <name evidence="3" type="ORF">FGO68_gene9943</name>
</gene>
<dbReference type="AlphaFoldDB" id="A0A8J8NYF4"/>
<keyword evidence="4" id="KW-1185">Reference proteome</keyword>
<feature type="compositionally biased region" description="Basic and acidic residues" evidence="1">
    <location>
        <begin position="12"/>
        <end position="21"/>
    </location>
</feature>
<feature type="compositionally biased region" description="Polar residues" evidence="1">
    <location>
        <begin position="465"/>
        <end position="474"/>
    </location>
</feature>
<dbReference type="SUPFAM" id="SSF81296">
    <property type="entry name" value="E set domains"/>
    <property type="match status" value="1"/>
</dbReference>
<proteinExistence type="predicted"/>
<dbReference type="InterPro" id="IPR013783">
    <property type="entry name" value="Ig-like_fold"/>
</dbReference>
<dbReference type="CDD" id="cd02859">
    <property type="entry name" value="E_set_AMPKbeta_like_N"/>
    <property type="match status" value="1"/>
</dbReference>
<name>A0A8J8NYF4_HALGN</name>
<dbReference type="OrthoDB" id="354858at2759"/>
<evidence type="ECO:0000313" key="4">
    <source>
        <dbReference type="Proteomes" id="UP000785679"/>
    </source>
</evidence>
<comment type="caution">
    <text evidence="3">The sequence shown here is derived from an EMBL/GenBank/DDBJ whole genome shotgun (WGS) entry which is preliminary data.</text>
</comment>
<protein>
    <recommendedName>
        <fullName evidence="2">AMP-activated protein kinase glycogen-binding domain-containing protein</fullName>
    </recommendedName>
</protein>
<dbReference type="SMART" id="SM00015">
    <property type="entry name" value="IQ"/>
    <property type="match status" value="3"/>
</dbReference>
<dbReference type="InterPro" id="IPR032640">
    <property type="entry name" value="AMPK1_CBM"/>
</dbReference>
<dbReference type="EMBL" id="RRYP01003301">
    <property type="protein sequence ID" value="TNV83933.1"/>
    <property type="molecule type" value="Genomic_DNA"/>
</dbReference>
<feature type="region of interest" description="Disordered" evidence="1">
    <location>
        <begin position="1"/>
        <end position="23"/>
    </location>
</feature>
<dbReference type="Gene3D" id="2.60.40.10">
    <property type="entry name" value="Immunoglobulins"/>
    <property type="match status" value="1"/>
</dbReference>
<dbReference type="Proteomes" id="UP000785679">
    <property type="component" value="Unassembled WGS sequence"/>
</dbReference>
<evidence type="ECO:0000313" key="3">
    <source>
        <dbReference type="EMBL" id="TNV83933.1"/>
    </source>
</evidence>
<reference evidence="3" key="1">
    <citation type="submission" date="2019-06" db="EMBL/GenBank/DDBJ databases">
        <authorList>
            <person name="Zheng W."/>
        </authorList>
    </citation>
    <scope>NUCLEOTIDE SEQUENCE</scope>
    <source>
        <strain evidence="3">QDHG01</strain>
    </source>
</reference>
<accession>A0A8J8NYF4</accession>
<organism evidence="3 4">
    <name type="scientific">Halteria grandinella</name>
    <dbReference type="NCBI Taxonomy" id="5974"/>
    <lineage>
        <taxon>Eukaryota</taxon>
        <taxon>Sar</taxon>
        <taxon>Alveolata</taxon>
        <taxon>Ciliophora</taxon>
        <taxon>Intramacronucleata</taxon>
        <taxon>Spirotrichea</taxon>
        <taxon>Stichotrichia</taxon>
        <taxon>Sporadotrichida</taxon>
        <taxon>Halteriidae</taxon>
        <taxon>Halteria</taxon>
    </lineage>
</organism>
<evidence type="ECO:0000256" key="1">
    <source>
        <dbReference type="SAM" id="MobiDB-lite"/>
    </source>
</evidence>
<dbReference type="InterPro" id="IPR000048">
    <property type="entry name" value="IQ_motif_EF-hand-BS"/>
</dbReference>
<dbReference type="Pfam" id="PF16561">
    <property type="entry name" value="AMPK1_CBM"/>
    <property type="match status" value="1"/>
</dbReference>
<dbReference type="InterPro" id="IPR014756">
    <property type="entry name" value="Ig_E-set"/>
</dbReference>
<sequence>MHQQKGLYFGGKSEDKAEKANARQRLQQIKRQLKQNEKITYEQLCQTHKPNEKGPYQLLLDDQVPDNIIEGADHPHLNDALIQLKRESDEQALLIIHQAATNIQKVYKRSLEKDQLLNIIHEQYRTAMRPQTLYLQSIYRQIRVSQIAKQEYLVRKLRERLVRGITKFQAIVRRNQSRKRVQYYHLIRVILEKRTQAAIIIQKHYKRSVTQHLFEKVVELEKNYISLKWVPSYSSQASQNNVEVIGSFTNPPWKRKVGLDFCPLRGIYVKYINNLSEGTYLLKFIVNGEFKCDDHLLPIATDSSGNTNNVLEIGYDNDTERFSITSSKKDATNPGYATTFNMPTQRLSKQNLRILDQQAKRSEQLKKAGEPLDYQLMNAWQFKFEHQLYQLEDIEELIDPVKEHSEQFQDFDDDEIIITQRGVMPSSAPSDQAQVALFDYYGIEDEEDDDGILDRKSWDGDQDTPKFQTLHHANSQPFKDEPWKVLADITSDDEEETKNRPEYHHPQRHQYDRRIGSETYALLGNDFLQPTHPQEDEDLSVGQGFSQNIQMLLDLHSQKSEKSNKPIPKQIIIDSQTLPKEHVLFKFGSIVTFTDEQNQQYYASHPPIQGGQGRERVYTDGNPIDDDADYHFFHPDQIIFQPPLLNSFNSNPQIGGRQLAGSQEEAKNLGLSSQILATQKTMRDDIEDDYYSQYYYQETRQDTQQNLPTENLVSQDGEEDRELLLNFQTQTTQSSKRQNAQTTNK</sequence>
<feature type="region of interest" description="Disordered" evidence="1">
    <location>
        <begin position="451"/>
        <end position="474"/>
    </location>
</feature>
<evidence type="ECO:0000259" key="2">
    <source>
        <dbReference type="Pfam" id="PF16561"/>
    </source>
</evidence>